<dbReference type="GO" id="GO:0004126">
    <property type="term" value="F:cytidine deaminase activity"/>
    <property type="evidence" value="ECO:0007669"/>
    <property type="project" value="TreeGrafter"/>
</dbReference>
<gene>
    <name evidence="6" type="ORF">CGL56_15830</name>
</gene>
<dbReference type="Pfam" id="PF00383">
    <property type="entry name" value="dCMP_cyt_deam_1"/>
    <property type="match status" value="1"/>
</dbReference>
<accession>A0A2G0CC76</accession>
<dbReference type="PROSITE" id="PS51747">
    <property type="entry name" value="CYT_DCMP_DEAMINASES_2"/>
    <property type="match status" value="1"/>
</dbReference>
<sequence length="160" mass="16855">MTQKQLTVSYTEFPDPAGLPAADRELLATATRALPASYAPYSNFRVAAAARLEDGTVVTGGNIENAAYPMCICAEPNAMAAAASLRPGMPVVAMAITVQAPGRVLDTPASPCGSCRQILSEHESRFGHSLRLILRGEGGPVYVFERATTLLPFGFSGELL</sequence>
<dbReference type="OrthoDB" id="9795347at2"/>
<feature type="domain" description="CMP/dCMP-type deaminase" evidence="5">
    <location>
        <begin position="21"/>
        <end position="158"/>
    </location>
</feature>
<keyword evidence="3" id="KW-0378">Hydrolase</keyword>
<comment type="similarity">
    <text evidence="1">Belongs to the cytidine and deoxycytidylate deaminase family.</text>
</comment>
<dbReference type="InterPro" id="IPR050202">
    <property type="entry name" value="Cyt/Deoxycyt_deaminase"/>
</dbReference>
<dbReference type="PANTHER" id="PTHR11644:SF2">
    <property type="entry name" value="CYTIDINE DEAMINASE"/>
    <property type="match status" value="1"/>
</dbReference>
<dbReference type="Proteomes" id="UP000226437">
    <property type="component" value="Unassembled WGS sequence"/>
</dbReference>
<dbReference type="GO" id="GO:0072527">
    <property type="term" value="P:pyrimidine-containing compound metabolic process"/>
    <property type="evidence" value="ECO:0007669"/>
    <property type="project" value="UniProtKB-ARBA"/>
</dbReference>
<keyword evidence="4" id="KW-0862">Zinc</keyword>
<dbReference type="SUPFAM" id="SSF53927">
    <property type="entry name" value="Cytidine deaminase-like"/>
    <property type="match status" value="1"/>
</dbReference>
<proteinExistence type="inferred from homology"/>
<dbReference type="RefSeq" id="WP_099107555.1">
    <property type="nucleotide sequence ID" value="NZ_JAATJF010000003.1"/>
</dbReference>
<dbReference type="GO" id="GO:0005829">
    <property type="term" value="C:cytosol"/>
    <property type="evidence" value="ECO:0007669"/>
    <property type="project" value="TreeGrafter"/>
</dbReference>
<dbReference type="GO" id="GO:0055086">
    <property type="term" value="P:nucleobase-containing small molecule metabolic process"/>
    <property type="evidence" value="ECO:0007669"/>
    <property type="project" value="UniProtKB-ARBA"/>
</dbReference>
<dbReference type="InterPro" id="IPR016193">
    <property type="entry name" value="Cytidine_deaminase-like"/>
</dbReference>
<dbReference type="InterPro" id="IPR002125">
    <property type="entry name" value="CMP_dCMP_dom"/>
</dbReference>
<organism evidence="6 7">
    <name type="scientific">Neolewinella marina</name>
    <dbReference type="NCBI Taxonomy" id="438751"/>
    <lineage>
        <taxon>Bacteria</taxon>
        <taxon>Pseudomonadati</taxon>
        <taxon>Bacteroidota</taxon>
        <taxon>Saprospiria</taxon>
        <taxon>Saprospirales</taxon>
        <taxon>Lewinellaceae</taxon>
        <taxon>Neolewinella</taxon>
    </lineage>
</organism>
<dbReference type="Gene3D" id="3.40.140.10">
    <property type="entry name" value="Cytidine Deaminase, domain 2"/>
    <property type="match status" value="1"/>
</dbReference>
<evidence type="ECO:0000256" key="4">
    <source>
        <dbReference type="ARBA" id="ARBA00022833"/>
    </source>
</evidence>
<dbReference type="EMBL" id="PDLO01000008">
    <property type="protein sequence ID" value="PHK97565.1"/>
    <property type="molecule type" value="Genomic_DNA"/>
</dbReference>
<evidence type="ECO:0000256" key="1">
    <source>
        <dbReference type="ARBA" id="ARBA00006576"/>
    </source>
</evidence>
<dbReference type="PANTHER" id="PTHR11644">
    <property type="entry name" value="CYTIDINE DEAMINASE"/>
    <property type="match status" value="1"/>
</dbReference>
<dbReference type="NCBIfam" id="NF004064">
    <property type="entry name" value="PRK05578.1"/>
    <property type="match status" value="1"/>
</dbReference>
<comment type="caution">
    <text evidence="6">The sequence shown here is derived from an EMBL/GenBank/DDBJ whole genome shotgun (WGS) entry which is preliminary data.</text>
</comment>
<name>A0A2G0CC76_9BACT</name>
<evidence type="ECO:0000256" key="2">
    <source>
        <dbReference type="ARBA" id="ARBA00022723"/>
    </source>
</evidence>
<dbReference type="CDD" id="cd01283">
    <property type="entry name" value="cytidine_deaminase"/>
    <property type="match status" value="1"/>
</dbReference>
<dbReference type="PROSITE" id="PS00903">
    <property type="entry name" value="CYT_DCMP_DEAMINASES_1"/>
    <property type="match status" value="1"/>
</dbReference>
<evidence type="ECO:0000256" key="3">
    <source>
        <dbReference type="ARBA" id="ARBA00022801"/>
    </source>
</evidence>
<dbReference type="AlphaFoldDB" id="A0A2G0CC76"/>
<evidence type="ECO:0000313" key="6">
    <source>
        <dbReference type="EMBL" id="PHK97565.1"/>
    </source>
</evidence>
<keyword evidence="7" id="KW-1185">Reference proteome</keyword>
<keyword evidence="2" id="KW-0479">Metal-binding</keyword>
<dbReference type="GO" id="GO:0008270">
    <property type="term" value="F:zinc ion binding"/>
    <property type="evidence" value="ECO:0007669"/>
    <property type="project" value="InterPro"/>
</dbReference>
<evidence type="ECO:0000313" key="7">
    <source>
        <dbReference type="Proteomes" id="UP000226437"/>
    </source>
</evidence>
<protein>
    <submittedName>
        <fullName evidence="6">Cytidine deaminase</fullName>
    </submittedName>
</protein>
<dbReference type="GO" id="GO:0042802">
    <property type="term" value="F:identical protein binding"/>
    <property type="evidence" value="ECO:0007669"/>
    <property type="project" value="UniProtKB-ARBA"/>
</dbReference>
<evidence type="ECO:0000259" key="5">
    <source>
        <dbReference type="PROSITE" id="PS51747"/>
    </source>
</evidence>
<dbReference type="InterPro" id="IPR016192">
    <property type="entry name" value="APOBEC/CMP_deaminase_Zn-bd"/>
</dbReference>
<reference evidence="6 7" key="1">
    <citation type="submission" date="2017-10" db="EMBL/GenBank/DDBJ databases">
        <title>The draft genome sequence of Lewinella marina KCTC 32374.</title>
        <authorList>
            <person name="Wang K."/>
        </authorList>
    </citation>
    <scope>NUCLEOTIDE SEQUENCE [LARGE SCALE GENOMIC DNA]</scope>
    <source>
        <strain evidence="6 7">MKG-38</strain>
    </source>
</reference>